<dbReference type="EMBL" id="JAOSHN010000002">
    <property type="protein sequence ID" value="MCU7377680.1"/>
    <property type="molecule type" value="Genomic_DNA"/>
</dbReference>
<dbReference type="RefSeq" id="WP_148397299.1">
    <property type="nucleotide sequence ID" value="NZ_JAJAGH010000014.1"/>
</dbReference>
<dbReference type="SMART" id="SM00530">
    <property type="entry name" value="HTH_XRE"/>
    <property type="match status" value="1"/>
</dbReference>
<dbReference type="Proteomes" id="UP001065549">
    <property type="component" value="Unassembled WGS sequence"/>
</dbReference>
<accession>A0A9J6QW97</accession>
<dbReference type="InterPro" id="IPR001387">
    <property type="entry name" value="Cro/C1-type_HTH"/>
</dbReference>
<keyword evidence="5" id="KW-1185">Reference proteome</keyword>
<dbReference type="PANTHER" id="PTHR46797:SF1">
    <property type="entry name" value="METHYLPHOSPHONATE SYNTHASE"/>
    <property type="match status" value="1"/>
</dbReference>
<dbReference type="SUPFAM" id="SSF47413">
    <property type="entry name" value="lambda repressor-like DNA-binding domains"/>
    <property type="match status" value="1"/>
</dbReference>
<reference evidence="4" key="1">
    <citation type="submission" date="2022-09" db="EMBL/GenBank/DDBJ databases">
        <title>Culturomic study of gut microbiota in children with autism spectrum disorder.</title>
        <authorList>
            <person name="Efimov B.A."/>
            <person name="Chaplin A.V."/>
            <person name="Sokolova S.R."/>
            <person name="Pikina A.P."/>
            <person name="Korzhanova M."/>
            <person name="Belova V."/>
            <person name="Korostin D."/>
        </authorList>
    </citation>
    <scope>NUCLEOTIDE SEQUENCE</scope>
    <source>
        <strain evidence="4">ASD5510</strain>
    </source>
</reference>
<evidence type="ECO:0000313" key="4">
    <source>
        <dbReference type="EMBL" id="MCU7379182.1"/>
    </source>
</evidence>
<dbReference type="Gene3D" id="1.10.260.40">
    <property type="entry name" value="lambda repressor-like DNA-binding domains"/>
    <property type="match status" value="1"/>
</dbReference>
<name>A0A9J6QW97_9FIRM</name>
<dbReference type="InterPro" id="IPR050807">
    <property type="entry name" value="TransReg_Diox_bact_type"/>
</dbReference>
<keyword evidence="1" id="KW-0238">DNA-binding</keyword>
<dbReference type="Pfam" id="PF01381">
    <property type="entry name" value="HTH_3"/>
    <property type="match status" value="1"/>
</dbReference>
<sequence>MNYTLEKIETIRKKKGISRYRLASDAKIPQTTLSNMLKNNTMPTLSTLQKICEGLGITMAQFFVEEGTRIDLTDQQKELLSLWDSLPLNMQARVIGYLEGLKENNK</sequence>
<comment type="caution">
    <text evidence="4">The sequence shown here is derived from an EMBL/GenBank/DDBJ whole genome shotgun (WGS) entry which is preliminary data.</text>
</comment>
<gene>
    <name evidence="3" type="ORF">OBO34_04830</name>
    <name evidence="4" type="ORF">OBO34_12585</name>
</gene>
<evidence type="ECO:0000313" key="3">
    <source>
        <dbReference type="EMBL" id="MCU7377680.1"/>
    </source>
</evidence>
<dbReference type="PROSITE" id="PS50943">
    <property type="entry name" value="HTH_CROC1"/>
    <property type="match status" value="1"/>
</dbReference>
<dbReference type="GO" id="GO:0003700">
    <property type="term" value="F:DNA-binding transcription factor activity"/>
    <property type="evidence" value="ECO:0007669"/>
    <property type="project" value="TreeGrafter"/>
</dbReference>
<feature type="domain" description="HTH cro/C1-type" evidence="2">
    <location>
        <begin position="8"/>
        <end position="62"/>
    </location>
</feature>
<dbReference type="InterPro" id="IPR010982">
    <property type="entry name" value="Lambda_DNA-bd_dom_sf"/>
</dbReference>
<evidence type="ECO:0000256" key="1">
    <source>
        <dbReference type="ARBA" id="ARBA00023125"/>
    </source>
</evidence>
<proteinExistence type="predicted"/>
<organism evidence="4 5">
    <name type="scientific">Hominibacterium faecale</name>
    <dbReference type="NCBI Taxonomy" id="2839743"/>
    <lineage>
        <taxon>Bacteria</taxon>
        <taxon>Bacillati</taxon>
        <taxon>Bacillota</taxon>
        <taxon>Clostridia</taxon>
        <taxon>Peptostreptococcales</taxon>
        <taxon>Anaerovoracaceae</taxon>
        <taxon>Hominibacterium</taxon>
    </lineage>
</organism>
<evidence type="ECO:0000259" key="2">
    <source>
        <dbReference type="PROSITE" id="PS50943"/>
    </source>
</evidence>
<dbReference type="PANTHER" id="PTHR46797">
    <property type="entry name" value="HTH-TYPE TRANSCRIPTIONAL REGULATOR"/>
    <property type="match status" value="1"/>
</dbReference>
<dbReference type="GO" id="GO:0005829">
    <property type="term" value="C:cytosol"/>
    <property type="evidence" value="ECO:0007669"/>
    <property type="project" value="TreeGrafter"/>
</dbReference>
<dbReference type="GO" id="GO:0003677">
    <property type="term" value="F:DNA binding"/>
    <property type="evidence" value="ECO:0007669"/>
    <property type="project" value="UniProtKB-KW"/>
</dbReference>
<dbReference type="CDD" id="cd00093">
    <property type="entry name" value="HTH_XRE"/>
    <property type="match status" value="1"/>
</dbReference>
<evidence type="ECO:0000313" key="5">
    <source>
        <dbReference type="Proteomes" id="UP001065549"/>
    </source>
</evidence>
<dbReference type="AlphaFoldDB" id="A0A9J6QW97"/>
<dbReference type="EMBL" id="JAOSHN010000005">
    <property type="protein sequence ID" value="MCU7379182.1"/>
    <property type="molecule type" value="Genomic_DNA"/>
</dbReference>
<protein>
    <submittedName>
        <fullName evidence="4">Helix-turn-helix domain-containing protein</fullName>
    </submittedName>
</protein>